<sequence length="254" mass="28009">MARVHKAIVLAAGQGKRLSPLTDNLPKCLIDLSGRTVLSWQLAHLHAIGLTEVVVVTGFNSHAVEAEVARTPLPGMTVRCLYNPFYTVSDNLATCWLVREELAGGALILNGDTLWEPEIGRRLLDATAADITVTVDRKARYDADDMKVLTDGGDQLLAIGKTITEYDAESIGFLRFSPEGARRFITVIDQILRDPAEGLKRWYLSVINQIAQEQGGVAIQSIEGLEWAEMDFPHDLQPNRELTARWMSKESVAA</sequence>
<keyword evidence="2" id="KW-0548">Nucleotidyltransferase</keyword>
<dbReference type="InterPro" id="IPR029044">
    <property type="entry name" value="Nucleotide-diphossugar_trans"/>
</dbReference>
<reference evidence="5" key="1">
    <citation type="submission" date="2024-06" db="EMBL/GenBank/DDBJ databases">
        <title>Caulobacter inopinatus, sp. nov.</title>
        <authorList>
            <person name="Donachie S.P."/>
        </authorList>
    </citation>
    <scope>NUCLEOTIDE SEQUENCE</scope>
    <source>
        <strain evidence="5">73W</strain>
    </source>
</reference>
<dbReference type="PANTHER" id="PTHR43584">
    <property type="entry name" value="NUCLEOTIDYL TRANSFERASE"/>
    <property type="match status" value="1"/>
</dbReference>
<dbReference type="InterPro" id="IPR025877">
    <property type="entry name" value="MobA-like_NTP_Trfase"/>
</dbReference>
<evidence type="ECO:0000256" key="1">
    <source>
        <dbReference type="ARBA" id="ARBA00022679"/>
    </source>
</evidence>
<dbReference type="Gene3D" id="3.90.550.10">
    <property type="entry name" value="Spore Coat Polysaccharide Biosynthesis Protein SpsA, Chain A"/>
    <property type="match status" value="1"/>
</dbReference>
<evidence type="ECO:0000259" key="4">
    <source>
        <dbReference type="Pfam" id="PF12804"/>
    </source>
</evidence>
<dbReference type="SUPFAM" id="SSF53448">
    <property type="entry name" value="Nucleotide-diphospho-sugar transferases"/>
    <property type="match status" value="1"/>
</dbReference>
<gene>
    <name evidence="5" type="ORF">ABOZ73_13650</name>
</gene>
<organism evidence="5">
    <name type="scientific">Caulobacter sp. 73W</name>
    <dbReference type="NCBI Taxonomy" id="3161137"/>
    <lineage>
        <taxon>Bacteria</taxon>
        <taxon>Pseudomonadati</taxon>
        <taxon>Pseudomonadota</taxon>
        <taxon>Alphaproteobacteria</taxon>
        <taxon>Caulobacterales</taxon>
        <taxon>Caulobacteraceae</taxon>
        <taxon>Caulobacter</taxon>
    </lineage>
</organism>
<dbReference type="GO" id="GO:0016779">
    <property type="term" value="F:nucleotidyltransferase activity"/>
    <property type="evidence" value="ECO:0007669"/>
    <property type="project" value="UniProtKB-KW"/>
</dbReference>
<evidence type="ECO:0000256" key="2">
    <source>
        <dbReference type="ARBA" id="ARBA00022695"/>
    </source>
</evidence>
<dbReference type="EMBL" id="CP158375">
    <property type="protein sequence ID" value="XDO95834.1"/>
    <property type="molecule type" value="Genomic_DNA"/>
</dbReference>
<keyword evidence="1 5" id="KW-0808">Transferase</keyword>
<dbReference type="CDD" id="cd02523">
    <property type="entry name" value="PC_cytidylyltransferase"/>
    <property type="match status" value="1"/>
</dbReference>
<proteinExistence type="predicted"/>
<dbReference type="AlphaFoldDB" id="A0AB39KQ64"/>
<dbReference type="PANTHER" id="PTHR43584:SF8">
    <property type="entry name" value="N-ACETYLMURAMATE ALPHA-1-PHOSPHATE URIDYLYLTRANSFERASE"/>
    <property type="match status" value="1"/>
</dbReference>
<dbReference type="RefSeq" id="WP_369058677.1">
    <property type="nucleotide sequence ID" value="NZ_CP158375.1"/>
</dbReference>
<evidence type="ECO:0000256" key="3">
    <source>
        <dbReference type="ARBA" id="ARBA00022842"/>
    </source>
</evidence>
<dbReference type="InterPro" id="IPR050065">
    <property type="entry name" value="GlmU-like"/>
</dbReference>
<evidence type="ECO:0000313" key="5">
    <source>
        <dbReference type="EMBL" id="XDO95834.1"/>
    </source>
</evidence>
<keyword evidence="3" id="KW-0460">Magnesium</keyword>
<accession>A0AB39KQ64</accession>
<feature type="domain" description="MobA-like NTP transferase" evidence="4">
    <location>
        <begin position="7"/>
        <end position="140"/>
    </location>
</feature>
<name>A0AB39KQ64_9CAUL</name>
<protein>
    <submittedName>
        <fullName evidence="5">NTP transferase domain-containing protein</fullName>
    </submittedName>
</protein>
<dbReference type="Pfam" id="PF12804">
    <property type="entry name" value="NTP_transf_3"/>
    <property type="match status" value="1"/>
</dbReference>